<sequence length="189" mass="20910">MAKDGTNRGGARVGAGRKPKALQEKLLEGNLGHRDITKIDIPDIASDDGEEPEGTDIPRPDEYLSELQRDGKPLGAAETYTKTYRWLAGLGCDRLVSSELIEQYSVAFARWKQCEQAVTKFGLCGKHPTCPSSVIQSPFVAMSHSYQKQTSQLWFQIYSIVKENCSADVAGASNPADDMMERLLRSRKN</sequence>
<dbReference type="EMBL" id="FOXF01000018">
    <property type="protein sequence ID" value="SFP37489.1"/>
    <property type="molecule type" value="Genomic_DNA"/>
</dbReference>
<evidence type="ECO:0008006" key="4">
    <source>
        <dbReference type="Google" id="ProtNLM"/>
    </source>
</evidence>
<organism evidence="2 3">
    <name type="scientific">Ruminobacter amylophilus</name>
    <dbReference type="NCBI Taxonomy" id="867"/>
    <lineage>
        <taxon>Bacteria</taxon>
        <taxon>Pseudomonadati</taxon>
        <taxon>Pseudomonadota</taxon>
        <taxon>Gammaproteobacteria</taxon>
        <taxon>Aeromonadales</taxon>
        <taxon>Succinivibrionaceae</taxon>
        <taxon>Ruminobacter</taxon>
    </lineage>
</organism>
<dbReference type="OrthoDB" id="3078241at2"/>
<feature type="region of interest" description="Disordered" evidence="1">
    <location>
        <begin position="38"/>
        <end position="61"/>
    </location>
</feature>
<gene>
    <name evidence="2" type="ORF">SAMN02910344_01226</name>
</gene>
<proteinExistence type="predicted"/>
<dbReference type="RefSeq" id="WP_093141945.1">
    <property type="nucleotide sequence ID" value="NZ_FOXF01000018.1"/>
</dbReference>
<feature type="region of interest" description="Disordered" evidence="1">
    <location>
        <begin position="1"/>
        <end position="20"/>
    </location>
</feature>
<dbReference type="Proteomes" id="UP000243745">
    <property type="component" value="Unassembled WGS sequence"/>
</dbReference>
<protein>
    <recommendedName>
        <fullName evidence="4">Phage terminase, small subunit, putative, P27 family</fullName>
    </recommendedName>
</protein>
<evidence type="ECO:0000256" key="1">
    <source>
        <dbReference type="SAM" id="MobiDB-lite"/>
    </source>
</evidence>
<reference evidence="2 3" key="1">
    <citation type="submission" date="2016-10" db="EMBL/GenBank/DDBJ databases">
        <authorList>
            <person name="Varghese N."/>
            <person name="Submissions S."/>
        </authorList>
    </citation>
    <scope>NUCLEOTIDE SEQUENCE [LARGE SCALE GENOMIC DNA]</scope>
    <source>
        <strain evidence="2 3">DSM 1361</strain>
    </source>
</reference>
<feature type="compositionally biased region" description="Acidic residues" evidence="1">
    <location>
        <begin position="45"/>
        <end position="54"/>
    </location>
</feature>
<name>A0A662ZIN9_9GAMM</name>
<evidence type="ECO:0000313" key="3">
    <source>
        <dbReference type="Proteomes" id="UP000243745"/>
    </source>
</evidence>
<dbReference type="AlphaFoldDB" id="A0A662ZIN9"/>
<keyword evidence="3" id="KW-1185">Reference proteome</keyword>
<evidence type="ECO:0000313" key="2">
    <source>
        <dbReference type="EMBL" id="SFP37489.1"/>
    </source>
</evidence>
<accession>A0A662ZIN9</accession>